<keyword evidence="3" id="KW-1185">Reference proteome</keyword>
<dbReference type="AlphaFoldDB" id="A0A2P7QGZ1"/>
<comment type="caution">
    <text evidence="2">The sequence shown here is derived from an EMBL/GenBank/DDBJ whole genome shotgun (WGS) entry which is preliminary data.</text>
</comment>
<evidence type="ECO:0000313" key="2">
    <source>
        <dbReference type="EMBL" id="PSJ37251.1"/>
    </source>
</evidence>
<proteinExistence type="inferred from homology"/>
<dbReference type="PANTHER" id="PTHR30283:SF4">
    <property type="entry name" value="PEROXIDE STRESS RESISTANCE PROTEIN YAAA"/>
    <property type="match status" value="1"/>
</dbReference>
<comment type="similarity">
    <text evidence="1">Belongs to the UPF0246 family.</text>
</comment>
<sequence length="252" mass="28521">MLAVISPAKTLDYKRPLPPLDPTEPRFAEEAATLAAAAAKLSKNKLGALMHISETLAALNVERYRGFAEQPTRPAIYAFAGDVYTGFEVHSIGEDAVFFAQDHLRILSGLYGLLRPLDEIRPYRLEMGTRWAPGRTPNLYKFWQNRIADRLAADLLQTGDNTVINLASKEYWQAVEGKLPADIRVIEIDFREDGPNGLRFNSFAAKRARGMMARYMCEHRLTDPVQLKDFDSDGYAFDPQNSDDARWRFHRG</sequence>
<dbReference type="RefSeq" id="WP_106515240.1">
    <property type="nucleotide sequence ID" value="NZ_PXYI01000009.1"/>
</dbReference>
<organism evidence="2 3">
    <name type="scientific">Allosphingosinicella deserti</name>
    <dbReference type="NCBI Taxonomy" id="2116704"/>
    <lineage>
        <taxon>Bacteria</taxon>
        <taxon>Pseudomonadati</taxon>
        <taxon>Pseudomonadota</taxon>
        <taxon>Alphaproteobacteria</taxon>
        <taxon>Sphingomonadales</taxon>
        <taxon>Sphingomonadaceae</taxon>
        <taxon>Allosphingosinicella</taxon>
    </lineage>
</organism>
<name>A0A2P7QGZ1_9SPHN</name>
<dbReference type="PANTHER" id="PTHR30283">
    <property type="entry name" value="PEROXIDE STRESS RESPONSE PROTEIN YAAA"/>
    <property type="match status" value="1"/>
</dbReference>
<reference evidence="2 3" key="1">
    <citation type="submission" date="2018-03" db="EMBL/GenBank/DDBJ databases">
        <title>The draft genome of Sphingosinicella sp. GL-C-18.</title>
        <authorList>
            <person name="Liu L."/>
            <person name="Li L."/>
            <person name="Liang L."/>
            <person name="Zhang X."/>
            <person name="Wang T."/>
        </authorList>
    </citation>
    <scope>NUCLEOTIDE SEQUENCE [LARGE SCALE GENOMIC DNA]</scope>
    <source>
        <strain evidence="2 3">GL-C-18</strain>
    </source>
</reference>
<gene>
    <name evidence="2" type="ORF">C7I55_22235</name>
</gene>
<dbReference type="NCBIfam" id="NF002542">
    <property type="entry name" value="PRK02101.1-3"/>
    <property type="match status" value="1"/>
</dbReference>
<dbReference type="InterPro" id="IPR005583">
    <property type="entry name" value="YaaA"/>
</dbReference>
<dbReference type="GO" id="GO:0033194">
    <property type="term" value="P:response to hydroperoxide"/>
    <property type="evidence" value="ECO:0007669"/>
    <property type="project" value="TreeGrafter"/>
</dbReference>
<accession>A0A2P7QGZ1</accession>
<evidence type="ECO:0000256" key="1">
    <source>
        <dbReference type="HAMAP-Rule" id="MF_00652"/>
    </source>
</evidence>
<dbReference type="HAMAP" id="MF_00652">
    <property type="entry name" value="UPF0246"/>
    <property type="match status" value="1"/>
</dbReference>
<dbReference type="GO" id="GO:0005829">
    <property type="term" value="C:cytosol"/>
    <property type="evidence" value="ECO:0007669"/>
    <property type="project" value="TreeGrafter"/>
</dbReference>
<evidence type="ECO:0000313" key="3">
    <source>
        <dbReference type="Proteomes" id="UP000241167"/>
    </source>
</evidence>
<protein>
    <recommendedName>
        <fullName evidence="1">UPF0246 protein C7I55_22235</fullName>
    </recommendedName>
</protein>
<dbReference type="OrthoDB" id="9777133at2"/>
<dbReference type="EMBL" id="PXYI01000009">
    <property type="protein sequence ID" value="PSJ37251.1"/>
    <property type="molecule type" value="Genomic_DNA"/>
</dbReference>
<dbReference type="Proteomes" id="UP000241167">
    <property type="component" value="Unassembled WGS sequence"/>
</dbReference>
<dbReference type="Pfam" id="PF03883">
    <property type="entry name" value="H2O2_YaaD"/>
    <property type="match status" value="1"/>
</dbReference>